<protein>
    <submittedName>
        <fullName evidence="1">Uncharacterized protein</fullName>
    </submittedName>
</protein>
<gene>
    <name evidence="1" type="ORF">QFC21_005229</name>
</gene>
<reference evidence="1" key="1">
    <citation type="submission" date="2023-04" db="EMBL/GenBank/DDBJ databases">
        <title>Draft Genome sequencing of Naganishia species isolated from polar environments using Oxford Nanopore Technology.</title>
        <authorList>
            <person name="Leo P."/>
            <person name="Venkateswaran K."/>
        </authorList>
    </citation>
    <scope>NUCLEOTIDE SEQUENCE</scope>
    <source>
        <strain evidence="1">MNA-CCFEE 5423</strain>
    </source>
</reference>
<dbReference type="Proteomes" id="UP001227268">
    <property type="component" value="Unassembled WGS sequence"/>
</dbReference>
<comment type="caution">
    <text evidence="1">The sequence shown here is derived from an EMBL/GenBank/DDBJ whole genome shotgun (WGS) entry which is preliminary data.</text>
</comment>
<organism evidence="1 2">
    <name type="scientific">Naganishia friedmannii</name>
    <dbReference type="NCBI Taxonomy" id="89922"/>
    <lineage>
        <taxon>Eukaryota</taxon>
        <taxon>Fungi</taxon>
        <taxon>Dikarya</taxon>
        <taxon>Basidiomycota</taxon>
        <taxon>Agaricomycotina</taxon>
        <taxon>Tremellomycetes</taxon>
        <taxon>Filobasidiales</taxon>
        <taxon>Filobasidiaceae</taxon>
        <taxon>Naganishia</taxon>
    </lineage>
</organism>
<dbReference type="EMBL" id="JASBWT010000019">
    <property type="protein sequence ID" value="KAJ9096407.1"/>
    <property type="molecule type" value="Genomic_DNA"/>
</dbReference>
<proteinExistence type="predicted"/>
<sequence length="1006" mass="110581">MDASDIRDEDFNPSNYEDPAQNSAYQEDDAGHAVTEHDVHVHQQHQDVTDDNITQLRQQVLQNLGVASVGFHYGDGGDNTDGQGDLEMGELNVDQVVATEDMNLVGVTGEEAEGQQQQHLGYDLSAQHQNLAQDQHVYSEQQVPAEYVEEHSAVVLDDHHLTNNQFPNPDMRLPSIPHSANAYHVAYAQQTHPEHLGINLDIVGELNVDTTLSSNQNHVAQEEQTVQDDNMGHLEMDPAVQESPESSRREPASGKAPRSRHYARTSPGLAGPSDHGDYVDDLTDTSTPLPSRQRAGKMPGDKSTTHDADNAEGSPSSVTVDPNQPLTIDEIRRRQNRSRASGKVLPRGGACDFCKRRKLRCDGVRPECGHCAKNHGTPIADELRFSVTAELEQRLGEIGDPLHGGLHDSLAGIEQSASPSPIPALAMPMDANLPSQGDVDVGHGAVEDMDQGLHIDPILKQVVQAAEAEHQHQQNEQHHHEQGNVHQEDVMRDIEMPPLPEQDNVVQQYEDSRVPDFVLHALENSPAQENTTHQEMIMDEVHPEIRSAETEHEPVARNSSRSPARSEPPQAGTSSVSSRSAASIKTLILKLVKGVNDVIHETSTAESKLGEKVVWSLMTMFQERALSYGYTRHINRFASSLIGFGAKPHQCLLYAILAATCLLPYGPYPQEIANYPLKALGPYFLAHAEKEISISANSGAFSDPAKLIDVIQASALVTQVKYSEGKLLEGWIIAGQALKLAVAAGLNRISLNDYDGRNSSENDYESEYDEEGRPRERTETGGVMTPREFNRNAAQRQRVLLQLKGFTVIVPPAADIAELGERIHLFLMSDMTCLNARDPNIRQQRIASFERKASQISEALERLKGLIPADIAVPPVVGGPGSGGSKIRKGFPRDKIWIHALLNTIHMEIGLLKAMTDSTDVEDLADDVAMGYAEFVARLGKTTNPHEHDKIEPAFVIVWQLVGRYLAGRNQVFWNQGRINDAKRVDATSALVIDTMKSFGAHVFDS</sequence>
<evidence type="ECO:0000313" key="2">
    <source>
        <dbReference type="Proteomes" id="UP001227268"/>
    </source>
</evidence>
<name>A0ACC2VCW7_9TREE</name>
<keyword evidence="2" id="KW-1185">Reference proteome</keyword>
<evidence type="ECO:0000313" key="1">
    <source>
        <dbReference type="EMBL" id="KAJ9096407.1"/>
    </source>
</evidence>
<accession>A0ACC2VCW7</accession>